<reference evidence="1 2" key="1">
    <citation type="journal article" date="2018" name="Int. J. Syst. Evol. Microbiol.">
        <title>Epidermidibacterium keratini gen. nov., sp. nov., a member of the family Sporichthyaceae, isolated from keratin epidermis.</title>
        <authorList>
            <person name="Lee D.G."/>
            <person name="Trujillo M.E."/>
            <person name="Kang S."/>
            <person name="Nam J.J."/>
            <person name="Kim Y.J."/>
        </authorList>
    </citation>
    <scope>NUCLEOTIDE SEQUENCE [LARGE SCALE GENOMIC DNA]</scope>
    <source>
        <strain evidence="1 2">EPI-7</strain>
    </source>
</reference>
<dbReference type="KEGG" id="eke:EK0264_07680"/>
<keyword evidence="2" id="KW-1185">Reference proteome</keyword>
<accession>A0A7L4YLV8</accession>
<organism evidence="1 2">
    <name type="scientific">Epidermidibacterium keratini</name>
    <dbReference type="NCBI Taxonomy" id="1891644"/>
    <lineage>
        <taxon>Bacteria</taxon>
        <taxon>Bacillati</taxon>
        <taxon>Actinomycetota</taxon>
        <taxon>Actinomycetes</taxon>
        <taxon>Sporichthyales</taxon>
        <taxon>Sporichthyaceae</taxon>
        <taxon>Epidermidibacterium</taxon>
    </lineage>
</organism>
<dbReference type="EMBL" id="CP047156">
    <property type="protein sequence ID" value="QHC00166.1"/>
    <property type="molecule type" value="Genomic_DNA"/>
</dbReference>
<dbReference type="PANTHER" id="PTHR13061:SF29">
    <property type="entry name" value="GAMMA CARBONIC ANHYDRASE-LIKE 1, MITOCHONDRIAL-RELATED"/>
    <property type="match status" value="1"/>
</dbReference>
<gene>
    <name evidence="1" type="ORF">EK0264_07680</name>
</gene>
<protein>
    <submittedName>
        <fullName evidence="1">Gamma carbonic anhydrase family protein</fullName>
    </submittedName>
</protein>
<dbReference type="InterPro" id="IPR001451">
    <property type="entry name" value="Hexapep"/>
</dbReference>
<dbReference type="Gene3D" id="2.160.10.10">
    <property type="entry name" value="Hexapeptide repeat proteins"/>
    <property type="match status" value="1"/>
</dbReference>
<dbReference type="SUPFAM" id="SSF51161">
    <property type="entry name" value="Trimeric LpxA-like enzymes"/>
    <property type="match status" value="1"/>
</dbReference>
<dbReference type="InterPro" id="IPR050484">
    <property type="entry name" value="Transf_Hexapept/Carb_Anhydrase"/>
</dbReference>
<dbReference type="InParanoid" id="A0A7L4YLV8"/>
<proteinExistence type="predicted"/>
<dbReference type="RefSeq" id="WP_159544379.1">
    <property type="nucleotide sequence ID" value="NZ_CP047156.1"/>
</dbReference>
<dbReference type="FunCoup" id="A0A7L4YLV8">
    <property type="interactions" value="3"/>
</dbReference>
<dbReference type="InterPro" id="IPR047324">
    <property type="entry name" value="LbH_gamma_CA-like"/>
</dbReference>
<dbReference type="OrthoDB" id="9803036at2"/>
<dbReference type="AlphaFoldDB" id="A0A7L4YLV8"/>
<dbReference type="InterPro" id="IPR011004">
    <property type="entry name" value="Trimer_LpxA-like_sf"/>
</dbReference>
<sequence>MPLYSFEGKSPQIDPTAWIAPTATIIGDVTIGEGASVWFGTVLRSDFGPIVIERGANVQDNSVLHGGPEGTVIGEGTTVGHVCVVHGARIGKESLIGNGATVLDGVRIGDGTLIAAGATVTPGTTFGDRVVAVGAPAKERGPIEGPAKHWAESNQQQYRDLAQRYAAGCEAVESS</sequence>
<dbReference type="Proteomes" id="UP000463857">
    <property type="component" value="Chromosome"/>
</dbReference>
<name>A0A7L4YLV8_9ACTN</name>
<dbReference type="CDD" id="cd04645">
    <property type="entry name" value="LbH_gamma_CA_like"/>
    <property type="match status" value="1"/>
</dbReference>
<evidence type="ECO:0000313" key="2">
    <source>
        <dbReference type="Proteomes" id="UP000463857"/>
    </source>
</evidence>
<evidence type="ECO:0000313" key="1">
    <source>
        <dbReference type="EMBL" id="QHC00166.1"/>
    </source>
</evidence>
<dbReference type="PANTHER" id="PTHR13061">
    <property type="entry name" value="DYNACTIN SUBUNIT P25"/>
    <property type="match status" value="1"/>
</dbReference>
<dbReference type="Pfam" id="PF00132">
    <property type="entry name" value="Hexapep"/>
    <property type="match status" value="1"/>
</dbReference>